<keyword evidence="5" id="KW-1185">Reference proteome</keyword>
<dbReference type="SUPFAM" id="SSF51735">
    <property type="entry name" value="NAD(P)-binding Rossmann-fold domains"/>
    <property type="match status" value="1"/>
</dbReference>
<dbReference type="NCBIfam" id="NF004649">
    <property type="entry name" value="PRK05993.1"/>
    <property type="match status" value="1"/>
</dbReference>
<gene>
    <name evidence="4" type="ORF">D1Z90_16605</name>
</gene>
<comment type="similarity">
    <text evidence="1 3">Belongs to the short-chain dehydrogenases/reductases (SDR) family.</text>
</comment>
<dbReference type="CDD" id="cd05374">
    <property type="entry name" value="17beta-HSD-like_SDR_c"/>
    <property type="match status" value="1"/>
</dbReference>
<evidence type="ECO:0000256" key="2">
    <source>
        <dbReference type="ARBA" id="ARBA00023002"/>
    </source>
</evidence>
<protein>
    <submittedName>
        <fullName evidence="4">SDR family oxidoreductase</fullName>
    </submittedName>
</protein>
<evidence type="ECO:0000256" key="1">
    <source>
        <dbReference type="ARBA" id="ARBA00006484"/>
    </source>
</evidence>
<dbReference type="PRINTS" id="PR00080">
    <property type="entry name" value="SDRFAMILY"/>
</dbReference>
<dbReference type="GO" id="GO:0016491">
    <property type="term" value="F:oxidoreductase activity"/>
    <property type="evidence" value="ECO:0007669"/>
    <property type="project" value="UniProtKB-KW"/>
</dbReference>
<dbReference type="PRINTS" id="PR00081">
    <property type="entry name" value="GDHRDH"/>
</dbReference>
<evidence type="ECO:0000313" key="4">
    <source>
        <dbReference type="EMBL" id="RJG40265.1"/>
    </source>
</evidence>
<keyword evidence="2" id="KW-0560">Oxidoreductase</keyword>
<dbReference type="EMBL" id="QZCH01000026">
    <property type="protein sequence ID" value="RJG40265.1"/>
    <property type="molecule type" value="Genomic_DNA"/>
</dbReference>
<dbReference type="Pfam" id="PF00106">
    <property type="entry name" value="adh_short"/>
    <property type="match status" value="1"/>
</dbReference>
<reference evidence="4 5" key="2">
    <citation type="submission" date="2019-01" db="EMBL/GenBank/DDBJ databases">
        <title>Motilimonas pumilus sp. nov., isolated from the gut of sea cucumber (Apostichopus japonicus).</title>
        <authorList>
            <person name="Wang F.-Q."/>
            <person name="Ren L.-H."/>
            <person name="Lin Y.-W."/>
            <person name="Sun G.-H."/>
            <person name="Du Z.-J."/>
            <person name="Zhao J.-X."/>
            <person name="Liu X.-J."/>
            <person name="Liu L.-J."/>
        </authorList>
    </citation>
    <scope>NUCLEOTIDE SEQUENCE [LARGE SCALE GENOMIC DNA]</scope>
    <source>
        <strain evidence="4 5">PLHSC7-2</strain>
    </source>
</reference>
<dbReference type="PROSITE" id="PS00061">
    <property type="entry name" value="ADH_SHORT"/>
    <property type="match status" value="1"/>
</dbReference>
<evidence type="ECO:0000256" key="3">
    <source>
        <dbReference type="RuleBase" id="RU000363"/>
    </source>
</evidence>
<dbReference type="AlphaFoldDB" id="A0A418YB90"/>
<dbReference type="Gene3D" id="3.40.50.720">
    <property type="entry name" value="NAD(P)-binding Rossmann-like Domain"/>
    <property type="match status" value="1"/>
</dbReference>
<dbReference type="InterPro" id="IPR051911">
    <property type="entry name" value="SDR_oxidoreductase"/>
</dbReference>
<dbReference type="RefSeq" id="WP_119911918.1">
    <property type="nucleotide sequence ID" value="NZ_QZCH01000026.1"/>
</dbReference>
<organism evidence="4 5">
    <name type="scientific">Motilimonas pumila</name>
    <dbReference type="NCBI Taxonomy" id="2303987"/>
    <lineage>
        <taxon>Bacteria</taxon>
        <taxon>Pseudomonadati</taxon>
        <taxon>Pseudomonadota</taxon>
        <taxon>Gammaproteobacteria</taxon>
        <taxon>Alteromonadales</taxon>
        <taxon>Alteromonadales genera incertae sedis</taxon>
        <taxon>Motilimonas</taxon>
    </lineage>
</organism>
<evidence type="ECO:0000313" key="5">
    <source>
        <dbReference type="Proteomes" id="UP000283255"/>
    </source>
</evidence>
<dbReference type="InterPro" id="IPR020904">
    <property type="entry name" value="Sc_DH/Rdtase_CS"/>
</dbReference>
<name>A0A418YB90_9GAMM</name>
<dbReference type="OrthoDB" id="9775296at2"/>
<proteinExistence type="inferred from homology"/>
<dbReference type="Proteomes" id="UP000283255">
    <property type="component" value="Unassembled WGS sequence"/>
</dbReference>
<dbReference type="PANTHER" id="PTHR43976">
    <property type="entry name" value="SHORT CHAIN DEHYDROGENASE"/>
    <property type="match status" value="1"/>
</dbReference>
<dbReference type="InterPro" id="IPR036291">
    <property type="entry name" value="NAD(P)-bd_dom_sf"/>
</dbReference>
<reference evidence="4 5" key="1">
    <citation type="submission" date="2018-09" db="EMBL/GenBank/DDBJ databases">
        <authorList>
            <person name="Wang F."/>
        </authorList>
    </citation>
    <scope>NUCLEOTIDE SEQUENCE [LARGE SCALE GENOMIC DNA]</scope>
    <source>
        <strain evidence="4 5">PLHSC7-2</strain>
    </source>
</reference>
<dbReference type="PANTHER" id="PTHR43976:SF16">
    <property type="entry name" value="SHORT-CHAIN DEHYDROGENASE_REDUCTASE FAMILY PROTEIN"/>
    <property type="match status" value="1"/>
</dbReference>
<sequence>MALSILITGCSSGIGQYCAKQLALAGHQVFATVRREQEHAALLACGIQPIHMDLADLSSIQQGFADMMRYSGGKIDILFNNAAYGQPGAVEDLPTAVLIEQFQVNVFAWHELSQLALKTMRQQNSGRIIQNSSVLGVVAMKYRGAYNASKFALEGLTDTMRLELGDTNIHISLIEPGPIVSRFREHALAAFRANINIEASPHKKAYQQTLARLAATESNNKFTLGPEAVYQALLEAIHAKRPKARYRVTTPTKVFAMLKRLLPTSLLDKLLKQVA</sequence>
<dbReference type="InterPro" id="IPR002347">
    <property type="entry name" value="SDR_fam"/>
</dbReference>
<comment type="caution">
    <text evidence="4">The sequence shown here is derived from an EMBL/GenBank/DDBJ whole genome shotgun (WGS) entry which is preliminary data.</text>
</comment>
<accession>A0A418YB90</accession>